<dbReference type="GO" id="GO:0005737">
    <property type="term" value="C:cytoplasm"/>
    <property type="evidence" value="ECO:0007669"/>
    <property type="project" value="TreeGrafter"/>
</dbReference>
<dbReference type="PIRSF" id="PIRSF016020">
    <property type="entry name" value="PHexose_mutarotase"/>
    <property type="match status" value="1"/>
</dbReference>
<name>D5ADD5_PICSI</name>
<comment type="catalytic activity">
    <reaction evidence="1">
        <text>alpha-D-glucose 6-phosphate = beta-D-glucose 6-phosphate</text>
        <dbReference type="Rhea" id="RHEA:16249"/>
        <dbReference type="ChEBI" id="CHEBI:58225"/>
        <dbReference type="ChEBI" id="CHEBI:58247"/>
        <dbReference type="EC" id="5.1.3.15"/>
    </reaction>
</comment>
<dbReference type="OMA" id="IAICYPQ"/>
<dbReference type="AlphaFoldDB" id="D5ADD5"/>
<dbReference type="EMBL" id="BT124292">
    <property type="protein sequence ID" value="ADE77554.1"/>
    <property type="molecule type" value="mRNA"/>
</dbReference>
<evidence type="ECO:0000256" key="4">
    <source>
        <dbReference type="ARBA" id="ARBA00023235"/>
    </source>
</evidence>
<organism evidence="7">
    <name type="scientific">Picea sitchensis</name>
    <name type="common">Sitka spruce</name>
    <name type="synonym">Pinus sitchensis</name>
    <dbReference type="NCBI Taxonomy" id="3332"/>
    <lineage>
        <taxon>Eukaryota</taxon>
        <taxon>Viridiplantae</taxon>
        <taxon>Streptophyta</taxon>
        <taxon>Embryophyta</taxon>
        <taxon>Tracheophyta</taxon>
        <taxon>Spermatophyta</taxon>
        <taxon>Pinopsida</taxon>
        <taxon>Pinidae</taxon>
        <taxon>Conifers I</taxon>
        <taxon>Pinales</taxon>
        <taxon>Pinaceae</taxon>
        <taxon>Picea</taxon>
    </lineage>
</organism>
<dbReference type="GO" id="GO:0005975">
    <property type="term" value="P:carbohydrate metabolic process"/>
    <property type="evidence" value="ECO:0007669"/>
    <property type="project" value="InterPro"/>
</dbReference>
<evidence type="ECO:0000256" key="6">
    <source>
        <dbReference type="PIRSR" id="PIRSR016020-1"/>
    </source>
</evidence>
<evidence type="ECO:0000256" key="1">
    <source>
        <dbReference type="ARBA" id="ARBA00001096"/>
    </source>
</evidence>
<dbReference type="CDD" id="cd09020">
    <property type="entry name" value="D-hex-6-P-epi_like"/>
    <property type="match status" value="1"/>
</dbReference>
<dbReference type="Gene3D" id="2.70.98.10">
    <property type="match status" value="1"/>
</dbReference>
<keyword evidence="4 5" id="KW-0413">Isomerase</keyword>
<feature type="active site" evidence="6">
    <location>
        <position position="273"/>
    </location>
</feature>
<evidence type="ECO:0000256" key="5">
    <source>
        <dbReference type="PIRNR" id="PIRNR016020"/>
    </source>
</evidence>
<dbReference type="InterPro" id="IPR011013">
    <property type="entry name" value="Gal_mutarotase_sf_dom"/>
</dbReference>
<dbReference type="Pfam" id="PF01263">
    <property type="entry name" value="Aldose_epim"/>
    <property type="match status" value="1"/>
</dbReference>
<comment type="similarity">
    <text evidence="2 5">Belongs to the glucose-6-phosphate 1-epimerase family.</text>
</comment>
<proteinExistence type="evidence at transcript level"/>
<dbReference type="InterPro" id="IPR008183">
    <property type="entry name" value="Aldose_1/G6P_1-epimerase"/>
</dbReference>
<dbReference type="InterPro" id="IPR025532">
    <property type="entry name" value="G6P_1-epimerase"/>
</dbReference>
<evidence type="ECO:0000313" key="7">
    <source>
        <dbReference type="EMBL" id="ADE77554.1"/>
    </source>
</evidence>
<dbReference type="InterPro" id="IPR014718">
    <property type="entry name" value="GH-type_carb-bd"/>
</dbReference>
<accession>D5ADD5</accession>
<sequence>MSNQSQPASANSMVEMVMDSTSGLQKFKLREPKGSSAEIFLYGGQVTSWKNERGEELLFMSSKAAFKPPNPIRGGIAICYPQFSNMGSLDKHGFARNRVWSIDPNPSLPPSKDNTVVNLLLKPTNEDMKIWPHSFELRLRVTLEAGKLQLTPRVRNTDSKPFTFTLAVHTYLSVSDISDVRVEGLETLDYFDNLLDQKRFTEQGDSLTFDSEVDRVYLSTPASLALIDHEKKRTFVIRKSGFPDAVVWNPWDKKSKAMVDFGDDEYMRMVSIEAAAVEKPITLKPGEEWTGYQELEVVSSSYFSGQMDPVNLKVKS</sequence>
<dbReference type="PANTHER" id="PTHR11122:SF13">
    <property type="entry name" value="GLUCOSE-6-PHOSPHATE 1-EPIMERASE"/>
    <property type="match status" value="1"/>
</dbReference>
<evidence type="ECO:0000256" key="2">
    <source>
        <dbReference type="ARBA" id="ARBA00005866"/>
    </source>
</evidence>
<dbReference type="GO" id="GO:0047938">
    <property type="term" value="F:glucose-6-phosphate 1-epimerase activity"/>
    <property type="evidence" value="ECO:0007669"/>
    <property type="project" value="UniProtKB-UniRule"/>
</dbReference>
<dbReference type="GO" id="GO:0030246">
    <property type="term" value="F:carbohydrate binding"/>
    <property type="evidence" value="ECO:0007669"/>
    <property type="project" value="UniProtKB-UniRule"/>
</dbReference>
<reference evidence="7" key="1">
    <citation type="submission" date="2010-04" db="EMBL/GenBank/DDBJ databases">
        <authorList>
            <person name="Reid K.E."/>
            <person name="Liao N."/>
            <person name="Chan S."/>
            <person name="Docking R."/>
            <person name="Taylor G."/>
            <person name="Moore R."/>
            <person name="Mayo M."/>
            <person name="Munro S."/>
            <person name="King J."/>
            <person name="Yanchuk A."/>
            <person name="Holt R."/>
            <person name="Jones S."/>
            <person name="Marra M."/>
            <person name="Ritland C.E."/>
            <person name="Ritland K."/>
            <person name="Bohlmann J."/>
        </authorList>
    </citation>
    <scope>NUCLEOTIDE SEQUENCE</scope>
    <source>
        <tissue evidence="7">Bud</tissue>
    </source>
</reference>
<protein>
    <recommendedName>
        <fullName evidence="3 5">glucose-6-phosphate 1-epimerase</fullName>
        <ecNumber evidence="3 5">5.1.3.15</ecNumber>
    </recommendedName>
</protein>
<feature type="active site" evidence="6">
    <location>
        <position position="169"/>
    </location>
</feature>
<dbReference type="PANTHER" id="PTHR11122">
    <property type="entry name" value="APOSPORY-ASSOCIATED PROTEIN C-RELATED"/>
    <property type="match status" value="1"/>
</dbReference>
<dbReference type="EC" id="5.1.3.15" evidence="3 5"/>
<evidence type="ECO:0000256" key="3">
    <source>
        <dbReference type="ARBA" id="ARBA00012083"/>
    </source>
</evidence>
<dbReference type="SUPFAM" id="SSF74650">
    <property type="entry name" value="Galactose mutarotase-like"/>
    <property type="match status" value="1"/>
</dbReference>